<evidence type="ECO:0000313" key="2">
    <source>
        <dbReference type="EMBL" id="MDI1488058.1"/>
    </source>
</evidence>
<organism evidence="2 3">
    <name type="scientific">Ramalina farinacea</name>
    <dbReference type="NCBI Taxonomy" id="258253"/>
    <lineage>
        <taxon>Eukaryota</taxon>
        <taxon>Fungi</taxon>
        <taxon>Dikarya</taxon>
        <taxon>Ascomycota</taxon>
        <taxon>Pezizomycotina</taxon>
        <taxon>Lecanoromycetes</taxon>
        <taxon>OSLEUM clade</taxon>
        <taxon>Lecanoromycetidae</taxon>
        <taxon>Lecanorales</taxon>
        <taxon>Lecanorineae</taxon>
        <taxon>Ramalinaceae</taxon>
        <taxon>Ramalina</taxon>
    </lineage>
</organism>
<dbReference type="SUPFAM" id="SSF55486">
    <property type="entry name" value="Metalloproteases ('zincins'), catalytic domain"/>
    <property type="match status" value="1"/>
</dbReference>
<accession>A0AA43TTY5</accession>
<dbReference type="AlphaFoldDB" id="A0AA43TTY5"/>
<dbReference type="Gene3D" id="3.40.390.10">
    <property type="entry name" value="Collagenase (Catalytic Domain)"/>
    <property type="match status" value="1"/>
</dbReference>
<proteinExistence type="predicted"/>
<dbReference type="InterPro" id="IPR024079">
    <property type="entry name" value="MetalloPept_cat_dom_sf"/>
</dbReference>
<keyword evidence="1" id="KW-0732">Signal</keyword>
<reference evidence="2" key="1">
    <citation type="journal article" date="2023" name="Genome Biol. Evol.">
        <title>First Whole Genome Sequence and Flow Cytometry Genome Size Data for the Lichen-Forming Fungus Ramalina farinacea (Ascomycota).</title>
        <authorList>
            <person name="Llewellyn T."/>
            <person name="Mian S."/>
            <person name="Hill R."/>
            <person name="Leitch I.J."/>
            <person name="Gaya E."/>
        </authorList>
    </citation>
    <scope>NUCLEOTIDE SEQUENCE</scope>
    <source>
        <strain evidence="2">LIQ254RAFAR</strain>
    </source>
</reference>
<feature type="signal peptide" evidence="1">
    <location>
        <begin position="1"/>
        <end position="16"/>
    </location>
</feature>
<evidence type="ECO:0000256" key="1">
    <source>
        <dbReference type="SAM" id="SignalP"/>
    </source>
</evidence>
<sequence>MLQLLLLACLWAHVQALALPQYDDVVGTFPSSNDTSELEAILKLPSVALPGDLEPYRIYGCTQDQNAALTEILQASRDVLPKIIEDAKLGTQSTHGFTAFFKKTGSTFSKSTNVPQKLLENVLNMDSVPGLYPPFTRKKNRPPYFHCTSPDRKEEAAYWTCQAHPEISAFAMLNTNFIHICPPTWQPDKVKFPNPPSRTNCMPLLQSQNRFDTTNYRRLTGFQNYLMIHEMLHLYQGKNSMGWHTKPPETYDANECVGLSVKDSLRNPMNWQYYLASKDFSRVLGAWQA</sequence>
<feature type="chain" id="PRO_5041453763" description="Lysine-specific metallo-endopeptidase domain-containing protein" evidence="1">
    <location>
        <begin position="17"/>
        <end position="289"/>
    </location>
</feature>
<comment type="caution">
    <text evidence="2">The sequence shown here is derived from an EMBL/GenBank/DDBJ whole genome shotgun (WGS) entry which is preliminary data.</text>
</comment>
<dbReference type="Proteomes" id="UP001161017">
    <property type="component" value="Unassembled WGS sequence"/>
</dbReference>
<name>A0AA43TTY5_9LECA</name>
<dbReference type="GO" id="GO:0008237">
    <property type="term" value="F:metallopeptidase activity"/>
    <property type="evidence" value="ECO:0007669"/>
    <property type="project" value="InterPro"/>
</dbReference>
<gene>
    <name evidence="2" type="ORF">OHK93_007332</name>
</gene>
<dbReference type="EMBL" id="JAPUFD010000006">
    <property type="protein sequence ID" value="MDI1488058.1"/>
    <property type="molecule type" value="Genomic_DNA"/>
</dbReference>
<keyword evidence="3" id="KW-1185">Reference proteome</keyword>
<evidence type="ECO:0000313" key="3">
    <source>
        <dbReference type="Proteomes" id="UP001161017"/>
    </source>
</evidence>
<protein>
    <recommendedName>
        <fullName evidence="4">Lysine-specific metallo-endopeptidase domain-containing protein</fullName>
    </recommendedName>
</protein>
<evidence type="ECO:0008006" key="4">
    <source>
        <dbReference type="Google" id="ProtNLM"/>
    </source>
</evidence>